<dbReference type="SMART" id="SM00054">
    <property type="entry name" value="EFh"/>
    <property type="match status" value="5"/>
</dbReference>
<proteinExistence type="predicted"/>
<dbReference type="SUPFAM" id="SSF47473">
    <property type="entry name" value="EF-hand"/>
    <property type="match status" value="2"/>
</dbReference>
<feature type="domain" description="EF-hand" evidence="5">
    <location>
        <begin position="79"/>
        <end position="106"/>
    </location>
</feature>
<protein>
    <recommendedName>
        <fullName evidence="5">EF-hand domain-containing protein</fullName>
    </recommendedName>
</protein>
<feature type="region of interest" description="Disordered" evidence="4">
    <location>
        <begin position="279"/>
        <end position="324"/>
    </location>
</feature>
<keyword evidence="3" id="KW-0106">Calcium</keyword>
<feature type="region of interest" description="Disordered" evidence="4">
    <location>
        <begin position="352"/>
        <end position="385"/>
    </location>
</feature>
<keyword evidence="7" id="KW-1185">Reference proteome</keyword>
<dbReference type="Gene3D" id="1.10.238.10">
    <property type="entry name" value="EF-hand"/>
    <property type="match status" value="4"/>
</dbReference>
<keyword evidence="2" id="KW-0677">Repeat</keyword>
<keyword evidence="1" id="KW-0479">Metal-binding</keyword>
<dbReference type="InterPro" id="IPR018247">
    <property type="entry name" value="EF_Hand_1_Ca_BS"/>
</dbReference>
<dbReference type="PROSITE" id="PS50222">
    <property type="entry name" value="EF_HAND_2"/>
    <property type="match status" value="2"/>
</dbReference>
<dbReference type="AlphaFoldDB" id="A0AAD1Y9P7"/>
<dbReference type="InterPro" id="IPR011992">
    <property type="entry name" value="EF-hand-dom_pair"/>
</dbReference>
<dbReference type="Pfam" id="PF13499">
    <property type="entry name" value="EF-hand_7"/>
    <property type="match status" value="1"/>
</dbReference>
<evidence type="ECO:0000256" key="2">
    <source>
        <dbReference type="ARBA" id="ARBA00022737"/>
    </source>
</evidence>
<reference evidence="6" key="1">
    <citation type="submission" date="2023-07" db="EMBL/GenBank/DDBJ databases">
        <authorList>
            <consortium name="AG Swart"/>
            <person name="Singh M."/>
            <person name="Singh A."/>
            <person name="Seah K."/>
            <person name="Emmerich C."/>
        </authorList>
    </citation>
    <scope>NUCLEOTIDE SEQUENCE</scope>
    <source>
        <strain evidence="6">DP1</strain>
    </source>
</reference>
<evidence type="ECO:0000313" key="6">
    <source>
        <dbReference type="EMBL" id="CAI2387279.1"/>
    </source>
</evidence>
<sequence length="757" mass="86852">MSYTITSKRLLADLFSTIAELEIKCEIARLNLGGNPFFEPFNVFTILDRERHGQLRDADIFHFCLDNGIPCNYGDASLLIAQYDENSNGKLSFTEFTQFVLPATNEALRQEAASRDYSATKAISQILPPDVCALLADLLAAELEFQKATGIIKHELNSRVDFTTKHAFGWMDITKPLGGIDRHDVRQFVDDHIRYLSEEELDAVIRRCDTDGDESISYLEFLEVVQGIEPSVPETTQTIHHQSYRGASPLRGTHVTRTYHSPSRIGANPIVTTIERSPGRVTTTTRSPARVTSVSRSPGRVETHHYSPTRTHIHHSPSRSYINHSPSRTCIRHSPSRTHINHSPYREVRTRIRESPRATAEVRRSPTRHSPIRYNLGRDSPVKKTTTVINNDNERQIRTEHYSRGPARVETRYNYSSSKVSPPKVTRVSSSPERVTRVTSSPGRVQVETTNRYSPSRVYTTETRHYSPSRVSIHETRHYSPTSRYIEERKYYSPSRVHVQDTIRHSPSRVHVTRDYHSPTRSSSPLKGFEEEELVQSFIQLIKVEARLESAKEALAQRPYFTVHDAFKIFDCSGYGKVEPLDVKDAYGKYGITITLDEARLIVSRYDQNKDQLLRFKEFSEIFFPTDRISADALHERNIRFPTGYYLAPEIIDPVTREDFVRVLNLALEAENLAEHIRQKHSKRPLFNRSDAFDAINRFGTLTITEHDFQDLLARHRFFATGKELVSLMDRFDKSKKGSVLFSEFIDEITPHSPVKY</sequence>
<dbReference type="Proteomes" id="UP001295684">
    <property type="component" value="Unassembled WGS sequence"/>
</dbReference>
<evidence type="ECO:0000256" key="3">
    <source>
        <dbReference type="ARBA" id="ARBA00022837"/>
    </source>
</evidence>
<feature type="compositionally biased region" description="Polar residues" evidence="4">
    <location>
        <begin position="279"/>
        <end position="296"/>
    </location>
</feature>
<accession>A0AAD1Y9P7</accession>
<dbReference type="PANTHER" id="PTHR34524">
    <property type="entry name" value="CALCYPHOSIN"/>
    <property type="match status" value="1"/>
</dbReference>
<dbReference type="InterPro" id="IPR002048">
    <property type="entry name" value="EF_hand_dom"/>
</dbReference>
<dbReference type="PANTHER" id="PTHR34524:SF6">
    <property type="entry name" value="CALCYPHOSINE LIKE"/>
    <property type="match status" value="1"/>
</dbReference>
<dbReference type="InterPro" id="IPR051581">
    <property type="entry name" value="Ca-bind"/>
</dbReference>
<dbReference type="PROSITE" id="PS00018">
    <property type="entry name" value="EF_HAND_1"/>
    <property type="match status" value="1"/>
</dbReference>
<evidence type="ECO:0000256" key="1">
    <source>
        <dbReference type="ARBA" id="ARBA00022723"/>
    </source>
</evidence>
<dbReference type="GO" id="GO:0005509">
    <property type="term" value="F:calcium ion binding"/>
    <property type="evidence" value="ECO:0007669"/>
    <property type="project" value="InterPro"/>
</dbReference>
<name>A0AAD1Y9P7_EUPCR</name>
<feature type="region of interest" description="Disordered" evidence="4">
    <location>
        <begin position="414"/>
        <end position="444"/>
    </location>
</feature>
<dbReference type="CDD" id="cd00051">
    <property type="entry name" value="EFh"/>
    <property type="match status" value="1"/>
</dbReference>
<evidence type="ECO:0000259" key="5">
    <source>
        <dbReference type="PROSITE" id="PS50222"/>
    </source>
</evidence>
<evidence type="ECO:0000256" key="4">
    <source>
        <dbReference type="SAM" id="MobiDB-lite"/>
    </source>
</evidence>
<dbReference type="EMBL" id="CAMPGE010029794">
    <property type="protein sequence ID" value="CAI2387279.1"/>
    <property type="molecule type" value="Genomic_DNA"/>
</dbReference>
<comment type="caution">
    <text evidence="6">The sequence shown here is derived from an EMBL/GenBank/DDBJ whole genome shotgun (WGS) entry which is preliminary data.</text>
</comment>
<feature type="compositionally biased region" description="Polar residues" evidence="4">
    <location>
        <begin position="427"/>
        <end position="444"/>
    </location>
</feature>
<feature type="compositionally biased region" description="Basic and acidic residues" evidence="4">
    <location>
        <begin position="352"/>
        <end position="364"/>
    </location>
</feature>
<organism evidence="6 7">
    <name type="scientific">Euplotes crassus</name>
    <dbReference type="NCBI Taxonomy" id="5936"/>
    <lineage>
        <taxon>Eukaryota</taxon>
        <taxon>Sar</taxon>
        <taxon>Alveolata</taxon>
        <taxon>Ciliophora</taxon>
        <taxon>Intramacronucleata</taxon>
        <taxon>Spirotrichea</taxon>
        <taxon>Hypotrichia</taxon>
        <taxon>Euplotida</taxon>
        <taxon>Euplotidae</taxon>
        <taxon>Moneuplotes</taxon>
    </lineage>
</organism>
<feature type="domain" description="EF-hand" evidence="5">
    <location>
        <begin position="196"/>
        <end position="231"/>
    </location>
</feature>
<gene>
    <name evidence="6" type="ORF">ECRASSUSDP1_LOCUS28908</name>
</gene>
<evidence type="ECO:0000313" key="7">
    <source>
        <dbReference type="Proteomes" id="UP001295684"/>
    </source>
</evidence>